<keyword evidence="3" id="KW-0597">Phosphoprotein</keyword>
<evidence type="ECO:0000313" key="13">
    <source>
        <dbReference type="Proteomes" id="UP000008837"/>
    </source>
</evidence>
<feature type="binding site" evidence="9">
    <location>
        <position position="286"/>
    </location>
    <ligand>
        <name>3',5'-cyclic AMP</name>
        <dbReference type="ChEBI" id="CHEBI:58165"/>
        <label>2</label>
    </ligand>
</feature>
<dbReference type="EMBL" id="AAYY01000020">
    <property type="protein sequence ID" value="EDP41559.1"/>
    <property type="molecule type" value="Genomic_DNA"/>
</dbReference>
<dbReference type="Gene3D" id="2.60.120.10">
    <property type="entry name" value="Jelly Rolls"/>
    <property type="match status" value="2"/>
</dbReference>
<keyword evidence="13" id="KW-1185">Reference proteome</keyword>
<dbReference type="KEGG" id="mgl:MGL_4108"/>
<dbReference type="GO" id="GO:0004862">
    <property type="term" value="F:cAMP-dependent protein kinase inhibitor activity"/>
    <property type="evidence" value="ECO:0007669"/>
    <property type="project" value="TreeGrafter"/>
</dbReference>
<sequence>MTAGGLFQGPFGGGRVANDEEADSIPAGINLGRRSSVSAESMSTHATWAPDMACFPKTESQEARLLSALNANMLFRQLDPEQGQQVVMAMREVRIPNGHIIIKQGDDGDYCYVTESGSLDVYVQPPEMPTHEALAAPPDKLGTKVMTYGPGSLFGDLALLYMQPRAASIVATSDCVLWAMDRVTFRSILAKADMQRRIMFNSFLRQVPLLQHLREDERSRVFDAIQLEDYRAGEVVLKEGDTGTEFFFVVNGIAEVIKADNKEQPVTLLKRGDYFGELALLNQAPRAATVIASSRSHHGVMRVAVLQKEAFTRLLGPLSDLMNRHAVEHYGTSLSTRPTTPAPSGGEQGTSAIRSSSPRSHS</sequence>
<evidence type="ECO:0000256" key="6">
    <source>
        <dbReference type="ARBA" id="ARBA00022741"/>
    </source>
</evidence>
<dbReference type="InterPro" id="IPR012198">
    <property type="entry name" value="cAMP_dep_PK_reg_su"/>
</dbReference>
<dbReference type="PROSITE" id="PS00889">
    <property type="entry name" value="CNMP_BINDING_2"/>
    <property type="match status" value="1"/>
</dbReference>
<dbReference type="GO" id="GO:0005952">
    <property type="term" value="C:cAMP-dependent protein kinase complex"/>
    <property type="evidence" value="ECO:0007669"/>
    <property type="project" value="InterPro"/>
</dbReference>
<dbReference type="FunFam" id="2.60.120.10:FF:000039">
    <property type="entry name" value="cAMP-dependent protein kinase regulatory subunit"/>
    <property type="match status" value="1"/>
</dbReference>
<dbReference type="Proteomes" id="UP000008837">
    <property type="component" value="Unassembled WGS sequence"/>
</dbReference>
<dbReference type="InterPro" id="IPR000595">
    <property type="entry name" value="cNMP-bd_dom"/>
</dbReference>
<dbReference type="PRINTS" id="PR00103">
    <property type="entry name" value="CAMPKINASE"/>
</dbReference>
<comment type="caution">
    <text evidence="12">The sequence shown here is derived from an EMBL/GenBank/DDBJ whole genome shotgun (WGS) entry which is preliminary data.</text>
</comment>
<dbReference type="InterPro" id="IPR018488">
    <property type="entry name" value="cNMP-bd_CS"/>
</dbReference>
<proteinExistence type="inferred from homology"/>
<feature type="compositionally biased region" description="Low complexity" evidence="10">
    <location>
        <begin position="351"/>
        <end position="362"/>
    </location>
</feature>
<keyword evidence="4 8" id="KW-0116">cAMP-binding</keyword>
<dbReference type="InterPro" id="IPR014710">
    <property type="entry name" value="RmlC-like_jellyroll"/>
</dbReference>
<dbReference type="PIRSF" id="PIRSF000548">
    <property type="entry name" value="PK_regulatory"/>
    <property type="match status" value="1"/>
</dbReference>
<dbReference type="PANTHER" id="PTHR11635">
    <property type="entry name" value="CAMP-DEPENDENT PROTEIN KINASE REGULATORY CHAIN"/>
    <property type="match status" value="1"/>
</dbReference>
<evidence type="ECO:0000256" key="7">
    <source>
        <dbReference type="ARBA" id="ARBA00023149"/>
    </source>
</evidence>
<evidence type="ECO:0000256" key="8">
    <source>
        <dbReference type="PIRNR" id="PIRNR000548"/>
    </source>
</evidence>
<dbReference type="GO" id="GO:0034236">
    <property type="term" value="F:protein kinase A catalytic subunit binding"/>
    <property type="evidence" value="ECO:0007669"/>
    <property type="project" value="TreeGrafter"/>
</dbReference>
<evidence type="ECO:0000256" key="5">
    <source>
        <dbReference type="ARBA" id="ARBA00022737"/>
    </source>
</evidence>
<dbReference type="GO" id="GO:0005829">
    <property type="term" value="C:cytosol"/>
    <property type="evidence" value="ECO:0007669"/>
    <property type="project" value="TreeGrafter"/>
</dbReference>
<dbReference type="GO" id="GO:0030552">
    <property type="term" value="F:cAMP binding"/>
    <property type="evidence" value="ECO:0007669"/>
    <property type="project" value="UniProtKB-KW"/>
</dbReference>
<dbReference type="GO" id="GO:0005634">
    <property type="term" value="C:nucleus"/>
    <property type="evidence" value="ECO:0007669"/>
    <property type="project" value="TreeGrafter"/>
</dbReference>
<reference evidence="12 13" key="1">
    <citation type="journal article" date="2007" name="Proc. Natl. Acad. Sci. U.S.A.">
        <title>Dandruff-associated Malassezia genomes reveal convergent and divergent virulence traits shared with plant and human fungal pathogens.</title>
        <authorList>
            <person name="Xu J."/>
            <person name="Saunders C.W."/>
            <person name="Hu P."/>
            <person name="Grant R.A."/>
            <person name="Boekhout T."/>
            <person name="Kuramae E.E."/>
            <person name="Kronstad J.W."/>
            <person name="Deangelis Y.M."/>
            <person name="Reeder N.L."/>
            <person name="Johnstone K.R."/>
            <person name="Leland M."/>
            <person name="Fieno A.M."/>
            <person name="Begley W.M."/>
            <person name="Sun Y."/>
            <person name="Lacey M.P."/>
            <person name="Chaudhary T."/>
            <person name="Keough T."/>
            <person name="Chu L."/>
            <person name="Sears R."/>
            <person name="Yuan B."/>
            <person name="Dawson T.L.Jr."/>
        </authorList>
    </citation>
    <scope>NUCLEOTIDE SEQUENCE [LARGE SCALE GENOMIC DNA]</scope>
    <source>
        <strain evidence="13">ATCC MYA-4612 / CBS 7966</strain>
    </source>
</reference>
<evidence type="ECO:0000256" key="2">
    <source>
        <dbReference type="ARBA" id="ARBA00020355"/>
    </source>
</evidence>
<evidence type="ECO:0000259" key="11">
    <source>
        <dbReference type="PROSITE" id="PS50042"/>
    </source>
</evidence>
<dbReference type="SMART" id="SM00100">
    <property type="entry name" value="cNMP"/>
    <property type="match status" value="2"/>
</dbReference>
<dbReference type="GO" id="GO:0033554">
    <property type="term" value="P:cellular response to stress"/>
    <property type="evidence" value="ECO:0007669"/>
    <property type="project" value="UniProtKB-ARBA"/>
</dbReference>
<protein>
    <recommendedName>
        <fullName evidence="2 8">cAMP-dependent protein kinase regulatory subunit</fullName>
    </recommendedName>
</protein>
<dbReference type="OMA" id="SQTRCVG"/>
<dbReference type="PANTHER" id="PTHR11635:SF152">
    <property type="entry name" value="CAMP-DEPENDENT PROTEIN KINASE TYPE I REGULATORY SUBUNIT-RELATED"/>
    <property type="match status" value="1"/>
</dbReference>
<keyword evidence="5" id="KW-0677">Repeat</keyword>
<evidence type="ECO:0000256" key="4">
    <source>
        <dbReference type="ARBA" id="ARBA00022566"/>
    </source>
</evidence>
<accession>A8QD40</accession>
<organism evidence="12 13">
    <name type="scientific">Malassezia globosa (strain ATCC MYA-4612 / CBS 7966)</name>
    <name type="common">Dandruff-associated fungus</name>
    <dbReference type="NCBI Taxonomy" id="425265"/>
    <lineage>
        <taxon>Eukaryota</taxon>
        <taxon>Fungi</taxon>
        <taxon>Dikarya</taxon>
        <taxon>Basidiomycota</taxon>
        <taxon>Ustilaginomycotina</taxon>
        <taxon>Malasseziomycetes</taxon>
        <taxon>Malasseziales</taxon>
        <taxon>Malasseziaceae</taxon>
        <taxon>Malassezia</taxon>
    </lineage>
</organism>
<dbReference type="VEuPathDB" id="FungiDB:MGL_4108"/>
<feature type="domain" description="Cyclic nucleotide-binding" evidence="11">
    <location>
        <begin position="209"/>
        <end position="324"/>
    </location>
</feature>
<dbReference type="AlphaFoldDB" id="A8QD40"/>
<dbReference type="InParanoid" id="A8QD40"/>
<dbReference type="InterPro" id="IPR018490">
    <property type="entry name" value="cNMP-bd_dom_sf"/>
</dbReference>
<evidence type="ECO:0000256" key="1">
    <source>
        <dbReference type="ARBA" id="ARBA00005753"/>
    </source>
</evidence>
<dbReference type="SUPFAM" id="SSF51206">
    <property type="entry name" value="cAMP-binding domain-like"/>
    <property type="match status" value="2"/>
</dbReference>
<feature type="binding site" evidence="9">
    <location>
        <position position="277"/>
    </location>
    <ligand>
        <name>3',5'-cyclic AMP</name>
        <dbReference type="ChEBI" id="CHEBI:58165"/>
        <label>2</label>
    </ligand>
</feature>
<comment type="similarity">
    <text evidence="1 8">Belongs to the cAMP-dependent kinase regulatory chain family.</text>
</comment>
<evidence type="ECO:0000256" key="9">
    <source>
        <dbReference type="PIRSR" id="PIRSR000548-1"/>
    </source>
</evidence>
<comment type="subunit">
    <text evidence="8">Tetramer, composed of 2 regulatory (R) and 2 catalytic (C) subunits. In the presence of cAMP it dissociates into 2 active monomeric C subunits and an R dimer.</text>
</comment>
<feature type="binding site" evidence="9">
    <location>
        <position position="165"/>
    </location>
    <ligand>
        <name>3',5'-cyclic AMP</name>
        <dbReference type="ChEBI" id="CHEBI:58165"/>
        <label>1</label>
    </ligand>
</feature>
<evidence type="ECO:0000256" key="3">
    <source>
        <dbReference type="ARBA" id="ARBA00022553"/>
    </source>
</evidence>
<dbReference type="InterPro" id="IPR050503">
    <property type="entry name" value="cAMP-dep_PK_reg_su-like"/>
</dbReference>
<dbReference type="STRING" id="425265.A8QD40"/>
<name>A8QD40_MALGO</name>
<keyword evidence="7 8" id="KW-0114">cAMP</keyword>
<feature type="region of interest" description="Disordered" evidence="10">
    <location>
        <begin position="331"/>
        <end position="362"/>
    </location>
</feature>
<dbReference type="FunCoup" id="A8QD40">
    <property type="interactions" value="244"/>
</dbReference>
<dbReference type="GeneID" id="5853081"/>
<dbReference type="OrthoDB" id="417078at2759"/>
<keyword evidence="6 8" id="KW-0547">Nucleotide-binding</keyword>
<feature type="region of interest" description="Disordered" evidence="10">
    <location>
        <begin position="1"/>
        <end position="20"/>
    </location>
</feature>
<dbReference type="CDD" id="cd00038">
    <property type="entry name" value="CAP_ED"/>
    <property type="match status" value="2"/>
</dbReference>
<feature type="domain" description="Cyclic nucleotide-binding" evidence="11">
    <location>
        <begin position="74"/>
        <end position="206"/>
    </location>
</feature>
<dbReference type="Pfam" id="PF00027">
    <property type="entry name" value="cNMP_binding"/>
    <property type="match status" value="2"/>
</dbReference>
<dbReference type="PROSITE" id="PS50042">
    <property type="entry name" value="CNMP_BINDING_3"/>
    <property type="match status" value="2"/>
</dbReference>
<feature type="compositionally biased region" description="Gly residues" evidence="10">
    <location>
        <begin position="1"/>
        <end position="15"/>
    </location>
</feature>
<evidence type="ECO:0000256" key="10">
    <source>
        <dbReference type="SAM" id="MobiDB-lite"/>
    </source>
</evidence>
<dbReference type="RefSeq" id="XP_001728773.1">
    <property type="nucleotide sequence ID" value="XM_001728721.1"/>
</dbReference>
<evidence type="ECO:0000313" key="12">
    <source>
        <dbReference type="EMBL" id="EDP41559.1"/>
    </source>
</evidence>
<gene>
    <name evidence="12" type="ORF">MGL_4108</name>
</gene>